<dbReference type="Proteomes" id="UP000038055">
    <property type="component" value="Unassembled WGS sequence"/>
</dbReference>
<evidence type="ECO:0000313" key="2">
    <source>
        <dbReference type="Proteomes" id="UP000038055"/>
    </source>
</evidence>
<accession>A0A0B7H1Y7</accession>
<name>A0A0B7H1Y7_9FLAO</name>
<dbReference type="RefSeq" id="WP_041990864.1">
    <property type="nucleotide sequence ID" value="NZ_CDOD01000008.1"/>
</dbReference>
<dbReference type="PANTHER" id="PTHR12526:SF630">
    <property type="entry name" value="GLYCOSYLTRANSFERASE"/>
    <property type="match status" value="1"/>
</dbReference>
<proteinExistence type="predicted"/>
<protein>
    <submittedName>
        <fullName evidence="1">Uncharacterized protein</fullName>
    </submittedName>
</protein>
<dbReference type="AlphaFoldDB" id="A0A0B7H1Y7"/>
<gene>
    <name evidence="1" type="ORF">CCYN2B_160058</name>
</gene>
<dbReference type="PANTHER" id="PTHR12526">
    <property type="entry name" value="GLYCOSYLTRANSFERASE"/>
    <property type="match status" value="1"/>
</dbReference>
<dbReference type="Gene3D" id="3.40.50.2000">
    <property type="entry name" value="Glycogen Phosphorylase B"/>
    <property type="match status" value="1"/>
</dbReference>
<evidence type="ECO:0000313" key="1">
    <source>
        <dbReference type="EMBL" id="CEN33395.1"/>
    </source>
</evidence>
<dbReference type="eggNOG" id="COG0438">
    <property type="taxonomic scope" value="Bacteria"/>
</dbReference>
<keyword evidence="2" id="KW-1185">Reference proteome</keyword>
<organism evidence="1 2">
    <name type="scientific">Capnocytophaga cynodegmi</name>
    <dbReference type="NCBI Taxonomy" id="28189"/>
    <lineage>
        <taxon>Bacteria</taxon>
        <taxon>Pseudomonadati</taxon>
        <taxon>Bacteroidota</taxon>
        <taxon>Flavobacteriia</taxon>
        <taxon>Flavobacteriales</taxon>
        <taxon>Flavobacteriaceae</taxon>
        <taxon>Capnocytophaga</taxon>
    </lineage>
</organism>
<reference evidence="2" key="1">
    <citation type="submission" date="2015-01" db="EMBL/GenBank/DDBJ databases">
        <authorList>
            <person name="MANFREDI Pablo"/>
        </authorList>
    </citation>
    <scope>NUCLEOTIDE SEQUENCE [LARGE SCALE GENOMIC DNA]</scope>
    <source>
        <strain evidence="2">Ccyn2B</strain>
    </source>
</reference>
<dbReference type="EMBL" id="CDOD01000008">
    <property type="protein sequence ID" value="CEN33395.1"/>
    <property type="molecule type" value="Genomic_DNA"/>
</dbReference>
<dbReference type="SUPFAM" id="SSF53756">
    <property type="entry name" value="UDP-Glycosyltransferase/glycogen phosphorylase"/>
    <property type="match status" value="1"/>
</dbReference>
<dbReference type="STRING" id="28189.CCYN74_30106"/>
<dbReference type="Pfam" id="PF13692">
    <property type="entry name" value="Glyco_trans_1_4"/>
    <property type="match status" value="1"/>
</dbReference>
<sequence>MKQKILYFVPDCPVAGAAGNITRFKQMLGYLNQASESCEVDFVSISDWGEWNSDTIKNFNTVYPNINLILLPRKIDKKKVLKSIFLYKIPNAIPKLLRGTSIDISNPFLHRKFTKIINSKHYDKIIISYATWGSLIKDIKYKSYLIVDTHDFITAQNRNKKSKIGKYFQTEIDIINRFDEIWTFSSEEKYIFEQFSDKKVVHQPIAFEHQPLVKKSVYKYDIIYVASRNPHNIKGINWFLNEVLPLIDSKHKVHIIGRIGQEIKQPYHNVTIHGLVDDITDFYQNCRITICPMLSGTGVKIKVLESLSYNIPVVTNRRGVDGLSNKSDNGCVVADCPQKFAEAINQLISDDDYYRHQQQLAFDFFSQNHNLATEKNFFNRFLSS</sequence>